<feature type="compositionally biased region" description="Polar residues" evidence="1">
    <location>
        <begin position="26"/>
        <end position="50"/>
    </location>
</feature>
<evidence type="ECO:0000313" key="3">
    <source>
        <dbReference type="Proteomes" id="UP000290289"/>
    </source>
</evidence>
<evidence type="ECO:0000256" key="1">
    <source>
        <dbReference type="SAM" id="MobiDB-lite"/>
    </source>
</evidence>
<dbReference type="Proteomes" id="UP000290289">
    <property type="component" value="Chromosome 14"/>
</dbReference>
<accession>A0A498I481</accession>
<name>A0A498I481_MALDO</name>
<protein>
    <submittedName>
        <fullName evidence="2">Uncharacterized protein</fullName>
    </submittedName>
</protein>
<sequence length="69" mass="7608">METGAGKMTKSRKLEEGAIKVEGSGVVQNQTEIQASNMSPKSNLSHNKASPRNLVHDTRIRRVADLKLY</sequence>
<organism evidence="2 3">
    <name type="scientific">Malus domestica</name>
    <name type="common">Apple</name>
    <name type="synonym">Pyrus malus</name>
    <dbReference type="NCBI Taxonomy" id="3750"/>
    <lineage>
        <taxon>Eukaryota</taxon>
        <taxon>Viridiplantae</taxon>
        <taxon>Streptophyta</taxon>
        <taxon>Embryophyta</taxon>
        <taxon>Tracheophyta</taxon>
        <taxon>Spermatophyta</taxon>
        <taxon>Magnoliopsida</taxon>
        <taxon>eudicotyledons</taxon>
        <taxon>Gunneridae</taxon>
        <taxon>Pentapetalae</taxon>
        <taxon>rosids</taxon>
        <taxon>fabids</taxon>
        <taxon>Rosales</taxon>
        <taxon>Rosaceae</taxon>
        <taxon>Amygdaloideae</taxon>
        <taxon>Maleae</taxon>
        <taxon>Malus</taxon>
    </lineage>
</organism>
<dbReference type="AlphaFoldDB" id="A0A498I481"/>
<keyword evidence="3" id="KW-1185">Reference proteome</keyword>
<gene>
    <name evidence="2" type="ORF">DVH24_040001</name>
</gene>
<reference evidence="2 3" key="1">
    <citation type="submission" date="2018-10" db="EMBL/GenBank/DDBJ databases">
        <title>A high-quality apple genome assembly.</title>
        <authorList>
            <person name="Hu J."/>
        </authorList>
    </citation>
    <scope>NUCLEOTIDE SEQUENCE [LARGE SCALE GENOMIC DNA]</scope>
    <source>
        <strain evidence="3">cv. HFTH1</strain>
        <tissue evidence="2">Young leaf</tissue>
    </source>
</reference>
<proteinExistence type="predicted"/>
<feature type="region of interest" description="Disordered" evidence="1">
    <location>
        <begin position="1"/>
        <end position="56"/>
    </location>
</feature>
<comment type="caution">
    <text evidence="2">The sequence shown here is derived from an EMBL/GenBank/DDBJ whole genome shotgun (WGS) entry which is preliminary data.</text>
</comment>
<evidence type="ECO:0000313" key="2">
    <source>
        <dbReference type="EMBL" id="RXH78030.1"/>
    </source>
</evidence>
<dbReference type="EMBL" id="RDQH01000340">
    <property type="protein sequence ID" value="RXH78030.1"/>
    <property type="molecule type" value="Genomic_DNA"/>
</dbReference>